<keyword evidence="4" id="KW-1185">Reference proteome</keyword>
<accession>A0AAD0JR58</accession>
<evidence type="ECO:0000313" key="4">
    <source>
        <dbReference type="Proteomes" id="UP000244903"/>
    </source>
</evidence>
<evidence type="ECO:0000313" key="3">
    <source>
        <dbReference type="EMBL" id="AWH96408.1"/>
    </source>
</evidence>
<dbReference type="KEGG" id="dpc:A6048_13950"/>
<reference evidence="3 4" key="1">
    <citation type="submission" date="2016-04" db="EMBL/GenBank/DDBJ databases">
        <title>Complete genome sequence of the haloalkaliphilic hydrocarbon-degrading bacterium Dietzia psychralcaliphila ILA-1T, isolated from a drain of a fish product-processing plant.</title>
        <authorList>
            <person name="Zhao J."/>
            <person name="Hu B."/>
            <person name="Geng S."/>
            <person name="Nie Y."/>
            <person name="Tang Y."/>
        </authorList>
    </citation>
    <scope>NUCLEOTIDE SEQUENCE [LARGE SCALE GENOMIC DNA]</scope>
    <source>
        <strain evidence="3 4">ILA-1</strain>
    </source>
</reference>
<dbReference type="InterPro" id="IPR006311">
    <property type="entry name" value="TAT_signal"/>
</dbReference>
<gene>
    <name evidence="3" type="ORF">A6048_13950</name>
</gene>
<dbReference type="Proteomes" id="UP000244903">
    <property type="component" value="Chromosome"/>
</dbReference>
<dbReference type="EMBL" id="CP015453">
    <property type="protein sequence ID" value="AWH96408.1"/>
    <property type="molecule type" value="Genomic_DNA"/>
</dbReference>
<protein>
    <recommendedName>
        <fullName evidence="5">Secreted protein</fullName>
    </recommendedName>
</protein>
<keyword evidence="2" id="KW-0732">Signal</keyword>
<evidence type="ECO:0000256" key="1">
    <source>
        <dbReference type="SAM" id="MobiDB-lite"/>
    </source>
</evidence>
<name>A0AAD0JR58_9ACTN</name>
<dbReference type="AlphaFoldDB" id="A0AAD0JR58"/>
<proteinExistence type="predicted"/>
<evidence type="ECO:0008006" key="5">
    <source>
        <dbReference type="Google" id="ProtNLM"/>
    </source>
</evidence>
<organism evidence="3 4">
    <name type="scientific">Dietzia psychralcaliphila</name>
    <dbReference type="NCBI Taxonomy" id="139021"/>
    <lineage>
        <taxon>Bacteria</taxon>
        <taxon>Bacillati</taxon>
        <taxon>Actinomycetota</taxon>
        <taxon>Actinomycetes</taxon>
        <taxon>Mycobacteriales</taxon>
        <taxon>Dietziaceae</taxon>
        <taxon>Dietzia</taxon>
    </lineage>
</organism>
<dbReference type="PROSITE" id="PS51318">
    <property type="entry name" value="TAT"/>
    <property type="match status" value="1"/>
</dbReference>
<feature type="chain" id="PRO_5042242550" description="Secreted protein" evidence="2">
    <location>
        <begin position="37"/>
        <end position="162"/>
    </location>
</feature>
<sequence length="162" mass="17010">MTNRTGQRNPPTRRRLALAIAAAATATAPGAAPALAAQSNPATDTPTPPIPRGMPQIVSDVLGPSDPAFWNPAVPGTRVLTPIEPGGEVACATGFVPVISCSTAHRSPYGSPQRALEFIDVPVPGGPPLRVWFDVPRLGDGSTEEPVRRIVTWWLTNPTPLQ</sequence>
<feature type="region of interest" description="Disordered" evidence="1">
    <location>
        <begin position="29"/>
        <end position="58"/>
    </location>
</feature>
<evidence type="ECO:0000256" key="2">
    <source>
        <dbReference type="SAM" id="SignalP"/>
    </source>
</evidence>
<feature type="signal peptide" evidence="2">
    <location>
        <begin position="1"/>
        <end position="36"/>
    </location>
</feature>
<dbReference type="RefSeq" id="WP_107745786.1">
    <property type="nucleotide sequence ID" value="NZ_CP015453.1"/>
</dbReference>